<sequence length="239" mass="27533">MYKDKTILAIIPARGGSKGLPRKNIKPLLGKPLIAWTIEQALNSRYIDRLIVSTEDEEIAEISIKFGAEIPFLRPKELAKDDTPTIDVLIHLINNLNKSYDCILLLEPTSPLRKKNDIDVLIDKLIENFHIADSVVGVCKIESDTHHPYGIKKIVNGYLEKFLDNTPDFYQRQQLPDVYGIFGGMYISKTDKLLTYKTFYQKRTLPYVLDKWQAFEIDYIYDFLCVEKILEYAISEGLI</sequence>
<dbReference type="Gene3D" id="3.90.550.10">
    <property type="entry name" value="Spore Coat Polysaccharide Biosynthesis Protein SpsA, Chain A"/>
    <property type="match status" value="1"/>
</dbReference>
<gene>
    <name evidence="1" type="ORF">JZK55_12510</name>
</gene>
<dbReference type="PANTHER" id="PTHR21485:SF6">
    <property type="entry name" value="N-ACYLNEURAMINATE CYTIDYLYLTRANSFERASE-RELATED"/>
    <property type="match status" value="1"/>
</dbReference>
<dbReference type="PANTHER" id="PTHR21485">
    <property type="entry name" value="HAD SUPERFAMILY MEMBERS CMAS AND KDSC"/>
    <property type="match status" value="1"/>
</dbReference>
<dbReference type="InterPro" id="IPR003329">
    <property type="entry name" value="Cytidylyl_trans"/>
</dbReference>
<dbReference type="CDD" id="cd02513">
    <property type="entry name" value="CMP-NeuAc_Synthase"/>
    <property type="match status" value="1"/>
</dbReference>
<dbReference type="SUPFAM" id="SSF53448">
    <property type="entry name" value="Nucleotide-diphospho-sugar transferases"/>
    <property type="match status" value="1"/>
</dbReference>
<dbReference type="GO" id="GO:0008781">
    <property type="term" value="F:N-acylneuraminate cytidylyltransferase activity"/>
    <property type="evidence" value="ECO:0007669"/>
    <property type="project" value="TreeGrafter"/>
</dbReference>
<dbReference type="EMBL" id="AP022873">
    <property type="protein sequence ID" value="BCB96329.1"/>
    <property type="molecule type" value="Genomic_DNA"/>
</dbReference>
<evidence type="ECO:0000313" key="2">
    <source>
        <dbReference type="Proteomes" id="UP000516360"/>
    </source>
</evidence>
<evidence type="ECO:0000313" key="1">
    <source>
        <dbReference type="EMBL" id="BCB96329.1"/>
    </source>
</evidence>
<accession>A0A7G1H265</accession>
<keyword evidence="1" id="KW-0548">Nucleotidyltransferase</keyword>
<dbReference type="InterPro" id="IPR029044">
    <property type="entry name" value="Nucleotide-diphossugar_trans"/>
</dbReference>
<reference evidence="1 2" key="1">
    <citation type="submission" date="2020-03" db="EMBL/GenBank/DDBJ databases">
        <title>Complete genome sequences of two sulfur-disproportionating bacterial strains T55J and Mzg5.</title>
        <authorList>
            <person name="Umezawa K."/>
            <person name="Kojima H."/>
            <person name="Kato Y."/>
            <person name="Fukui M."/>
        </authorList>
    </citation>
    <scope>NUCLEOTIDE SEQUENCE [LARGE SCALE GENOMIC DNA]</scope>
    <source>
        <strain evidence="1 2">T55J</strain>
    </source>
</reference>
<dbReference type="RefSeq" id="WP_203471534.1">
    <property type="nucleotide sequence ID" value="NZ_AP022873.1"/>
</dbReference>
<protein>
    <submittedName>
        <fullName evidence="1">Acylneuraminate cytidylyltransferase</fullName>
    </submittedName>
</protein>
<proteinExistence type="predicted"/>
<keyword evidence="1" id="KW-0808">Transferase</keyword>
<dbReference type="Pfam" id="PF02348">
    <property type="entry name" value="CTP_transf_3"/>
    <property type="match status" value="1"/>
</dbReference>
<name>A0A7G1H265_9BACT</name>
<organism evidence="1 2">
    <name type="scientific">Dissulfurispira thermophila</name>
    <dbReference type="NCBI Taxonomy" id="2715679"/>
    <lineage>
        <taxon>Bacteria</taxon>
        <taxon>Pseudomonadati</taxon>
        <taxon>Nitrospirota</taxon>
        <taxon>Thermodesulfovibrionia</taxon>
        <taxon>Thermodesulfovibrionales</taxon>
        <taxon>Dissulfurispiraceae</taxon>
        <taxon>Dissulfurispira</taxon>
    </lineage>
</organism>
<dbReference type="Proteomes" id="UP000516360">
    <property type="component" value="Chromosome"/>
</dbReference>
<dbReference type="AlphaFoldDB" id="A0A7G1H265"/>
<dbReference type="KEGG" id="dtp:JZK55_12510"/>
<keyword evidence="2" id="KW-1185">Reference proteome</keyword>
<dbReference type="InterPro" id="IPR050793">
    <property type="entry name" value="CMP-NeuNAc_synthase"/>
</dbReference>